<evidence type="ECO:0000313" key="2">
    <source>
        <dbReference type="RefSeq" id="XP_030986467.1"/>
    </source>
</evidence>
<reference evidence="2" key="3">
    <citation type="submission" date="2025-08" db="UniProtKB">
        <authorList>
            <consortium name="RefSeq"/>
        </authorList>
    </citation>
    <scope>IDENTIFICATION</scope>
    <source>
        <strain evidence="2">NI907</strain>
    </source>
</reference>
<gene>
    <name evidence="2" type="ORF">PgNI_01027</name>
</gene>
<evidence type="ECO:0000313" key="1">
    <source>
        <dbReference type="Proteomes" id="UP000515153"/>
    </source>
</evidence>
<keyword evidence="1" id="KW-1185">Reference proteome</keyword>
<dbReference type="RefSeq" id="XP_030986467.1">
    <property type="nucleotide sequence ID" value="XM_031121104.1"/>
</dbReference>
<dbReference type="AlphaFoldDB" id="A0A6P8BH61"/>
<dbReference type="Proteomes" id="UP000515153">
    <property type="component" value="Unplaced"/>
</dbReference>
<reference evidence="2" key="2">
    <citation type="submission" date="2019-10" db="EMBL/GenBank/DDBJ databases">
        <authorList>
            <consortium name="NCBI Genome Project"/>
        </authorList>
    </citation>
    <scope>NUCLEOTIDE SEQUENCE</scope>
    <source>
        <strain evidence="2">NI907</strain>
    </source>
</reference>
<name>A0A6P8BH61_PYRGI</name>
<proteinExistence type="predicted"/>
<dbReference type="KEGG" id="pgri:PgNI_01027"/>
<reference evidence="2" key="1">
    <citation type="journal article" date="2019" name="Mol. Biol. Evol.">
        <title>Blast fungal genomes show frequent chromosomal changes, gene gains and losses, and effector gene turnover.</title>
        <authorList>
            <person name="Gomez Luciano L.B."/>
            <person name="Jason Tsai I."/>
            <person name="Chuma I."/>
            <person name="Tosa Y."/>
            <person name="Chen Y.H."/>
            <person name="Li J.Y."/>
            <person name="Li M.Y."/>
            <person name="Jade Lu M.Y."/>
            <person name="Nakayashiki H."/>
            <person name="Li W.H."/>
        </authorList>
    </citation>
    <scope>NUCLEOTIDE SEQUENCE</scope>
    <source>
        <strain evidence="2">NI907</strain>
    </source>
</reference>
<dbReference type="GeneID" id="41956018"/>
<protein>
    <submittedName>
        <fullName evidence="2">Uncharacterized protein</fullName>
    </submittedName>
</protein>
<organism evidence="1 2">
    <name type="scientific">Pyricularia grisea</name>
    <name type="common">Crabgrass-specific blast fungus</name>
    <name type="synonym">Magnaporthe grisea</name>
    <dbReference type="NCBI Taxonomy" id="148305"/>
    <lineage>
        <taxon>Eukaryota</taxon>
        <taxon>Fungi</taxon>
        <taxon>Dikarya</taxon>
        <taxon>Ascomycota</taxon>
        <taxon>Pezizomycotina</taxon>
        <taxon>Sordariomycetes</taxon>
        <taxon>Sordariomycetidae</taxon>
        <taxon>Magnaporthales</taxon>
        <taxon>Pyriculariaceae</taxon>
        <taxon>Pyricularia</taxon>
    </lineage>
</organism>
<sequence length="94" mass="10325">MAARLRYYSPAPMTTIALDWFLVECDGEVCPILGTALMAGDAQETGFLAGEMQDKGLFVSSHRNWSLSVRGKQVTAVPLDAQRCVFQLMDTLIV</sequence>
<accession>A0A6P8BH61</accession>